<comment type="caution">
    <text evidence="2">The sequence shown here is derived from an EMBL/GenBank/DDBJ whole genome shotgun (WGS) entry which is preliminary data.</text>
</comment>
<name>A0A150WTW4_BDEBC</name>
<dbReference type="RefSeq" id="WP_063242937.1">
    <property type="nucleotide sequence ID" value="NZ_LUKF01000003.1"/>
</dbReference>
<keyword evidence="1" id="KW-0732">Signal</keyword>
<accession>A0A150WTW4</accession>
<reference evidence="2 3" key="1">
    <citation type="submission" date="2016-03" db="EMBL/GenBank/DDBJ databases">
        <authorList>
            <person name="Ploux O."/>
        </authorList>
    </citation>
    <scope>NUCLEOTIDE SEQUENCE [LARGE SCALE GENOMIC DNA]</scope>
    <source>
        <strain evidence="2 3">BER2</strain>
    </source>
</reference>
<evidence type="ECO:0008006" key="4">
    <source>
        <dbReference type="Google" id="ProtNLM"/>
    </source>
</evidence>
<proteinExistence type="predicted"/>
<dbReference type="Proteomes" id="UP000075391">
    <property type="component" value="Unassembled WGS sequence"/>
</dbReference>
<organism evidence="2 3">
    <name type="scientific">Bdellovibrio bacteriovorus</name>
    <dbReference type="NCBI Taxonomy" id="959"/>
    <lineage>
        <taxon>Bacteria</taxon>
        <taxon>Pseudomonadati</taxon>
        <taxon>Bdellovibrionota</taxon>
        <taxon>Bdellovibrionia</taxon>
        <taxon>Bdellovibrionales</taxon>
        <taxon>Pseudobdellovibrionaceae</taxon>
        <taxon>Bdellovibrio</taxon>
    </lineage>
</organism>
<gene>
    <name evidence="2" type="ORF">AZI85_15115</name>
</gene>
<dbReference type="AlphaFoldDB" id="A0A150WTW4"/>
<feature type="chain" id="PRO_5007573403" description="Lipoprotein" evidence="1">
    <location>
        <begin position="22"/>
        <end position="235"/>
    </location>
</feature>
<evidence type="ECO:0000313" key="3">
    <source>
        <dbReference type="Proteomes" id="UP000075391"/>
    </source>
</evidence>
<dbReference type="PROSITE" id="PS51257">
    <property type="entry name" value="PROKAR_LIPOPROTEIN"/>
    <property type="match status" value="1"/>
</dbReference>
<dbReference type="EMBL" id="LUKF01000003">
    <property type="protein sequence ID" value="KYG70020.1"/>
    <property type="molecule type" value="Genomic_DNA"/>
</dbReference>
<evidence type="ECO:0000256" key="1">
    <source>
        <dbReference type="SAM" id="SignalP"/>
    </source>
</evidence>
<sequence>MNTKYMILIAPLMLAVSVGCKQEAATTDSASTDLTSTQLPVVKSQDSGCKVENVDGGAQITCGETSAFLPVAANPVTAKVPVLINGPTNGNPENQNVQVGDYLISVTKSSNNTELITIWYEQDQAIAQYENGMIIPRDRAIYYDSRDCSGPGVYQTNPDINSFRFGMGNRFIYWDRFYRLGVIPTHCYPRSKKEEDGTCTEITGPMTGDFNGYVAEPTATSVHVMLSSGYKVRMK</sequence>
<evidence type="ECO:0000313" key="2">
    <source>
        <dbReference type="EMBL" id="KYG70020.1"/>
    </source>
</evidence>
<feature type="signal peptide" evidence="1">
    <location>
        <begin position="1"/>
        <end position="21"/>
    </location>
</feature>
<protein>
    <recommendedName>
        <fullName evidence="4">Lipoprotein</fullName>
    </recommendedName>
</protein>